<keyword evidence="3" id="KW-1185">Reference proteome</keyword>
<protein>
    <submittedName>
        <fullName evidence="2">Uncharacterized protein</fullName>
    </submittedName>
</protein>
<feature type="transmembrane region" description="Helical" evidence="1">
    <location>
        <begin position="166"/>
        <end position="191"/>
    </location>
</feature>
<feature type="transmembrane region" description="Helical" evidence="1">
    <location>
        <begin position="257"/>
        <end position="284"/>
    </location>
</feature>
<evidence type="ECO:0000313" key="3">
    <source>
        <dbReference type="Proteomes" id="UP000288168"/>
    </source>
</evidence>
<dbReference type="EMBL" id="NKCI01000001">
    <property type="protein sequence ID" value="RSL73856.1"/>
    <property type="molecule type" value="Genomic_DNA"/>
</dbReference>
<sequence length="870" mass="95198">MSKEHGALIKELGLTCPRGGDFYICDKAKTQFIGCCAIDPCENDGICPDDQLVLSSFTKAKYDDLPPQSCDNSTFTEDDDQPLWYTCGFTNPPFLGCCTINPCGDAVCPSDNLAPAILSTTNETDRDTLLNPKGFDDQATQSILVVKPSSTSLGDPEGVSDSEDSALGAGAVAGICVAAIIIVLALVGALWRLWQSRLTKRAVSNHRLSMSPTYTPFLSPNPADPGGKRLSHAVTAPMVDAFASWHPEPGRLHSQNVAFWVGWIWDIILTLVPLCFIALSIVAVYLDGQRPSDYGERVVELTRLSPSIYPILFAAIASRFYKNVSRWCLERPDGIGLAALEQIFGSRSFAAAIEGVFFIRTQLSVGLIILFTWAMSPLGGQSASRLLSIGNSAVATNVSVYFSDPSYQVSYYPSSLTQEDNTASITALYSATLLSSQEQKGSSRDLWNLPKIPQWSKSKKFGEWYEVNEDALSAEANSYVSLLGIKVQGLSGASGETRFNFTTQTSYADFECAHTDNIKVDTLAHAGFPTQHFGTNVLVEKEKNSTSKTDPAPLSLTYISYGLSNEDSGNPIWAIINCTMQTITVETELRCGPSPSATSCSAFRQRRVDGHTSPNRPPSILFRNNDAETSANAVQQVIKFWPTSSGEVLIGAASPTENYIMGEMHPFAGQKPRRWAGKDLDVFPDEFSRRFTTAFNTFWDATLNPLTHTNVSFSELPETNVLSFDEPSAQPFMNSTIGERIVSHRVYKSNRVWVSLLLTTTLLLELLAILGLALQFFIRGPDILGFASTMTRDNPYVPVAPGGSNLDGPERARMLRDLRIQLADVRPEDSNGYIAVRAVPSLGSQEDVRGITKQERKAAIRPLDQRKLYT</sequence>
<proteinExistence type="predicted"/>
<keyword evidence="1" id="KW-0472">Membrane</keyword>
<keyword evidence="1" id="KW-1133">Transmembrane helix</keyword>
<accession>A0A428R8J8</accession>
<comment type="caution">
    <text evidence="2">The sequence shown here is derived from an EMBL/GenBank/DDBJ whole genome shotgun (WGS) entry which is preliminary data.</text>
</comment>
<dbReference type="Proteomes" id="UP000288168">
    <property type="component" value="Unassembled WGS sequence"/>
</dbReference>
<reference evidence="2 3" key="1">
    <citation type="submission" date="2017-06" db="EMBL/GenBank/DDBJ databases">
        <title>Comparative genomic analysis of Ambrosia Fusariam Clade fungi.</title>
        <authorList>
            <person name="Stajich J.E."/>
            <person name="Carrillo J."/>
            <person name="Kijimoto T."/>
            <person name="Eskalen A."/>
            <person name="O'Donnell K."/>
            <person name="Kasson M."/>
        </authorList>
    </citation>
    <scope>NUCLEOTIDE SEQUENCE [LARGE SCALE GENOMIC DNA]</scope>
    <source>
        <strain evidence="2 3">NRRL62584</strain>
    </source>
</reference>
<feature type="transmembrane region" description="Helical" evidence="1">
    <location>
        <begin position="304"/>
        <end position="321"/>
    </location>
</feature>
<organism evidence="2 3">
    <name type="scientific">Fusarium duplospermum</name>
    <dbReference type="NCBI Taxonomy" id="1325734"/>
    <lineage>
        <taxon>Eukaryota</taxon>
        <taxon>Fungi</taxon>
        <taxon>Dikarya</taxon>
        <taxon>Ascomycota</taxon>
        <taxon>Pezizomycotina</taxon>
        <taxon>Sordariomycetes</taxon>
        <taxon>Hypocreomycetidae</taxon>
        <taxon>Hypocreales</taxon>
        <taxon>Nectriaceae</taxon>
        <taxon>Fusarium</taxon>
        <taxon>Fusarium solani species complex</taxon>
    </lineage>
</organism>
<keyword evidence="1" id="KW-0812">Transmembrane</keyword>
<evidence type="ECO:0000256" key="1">
    <source>
        <dbReference type="SAM" id="Phobius"/>
    </source>
</evidence>
<dbReference type="AlphaFoldDB" id="A0A428R8J8"/>
<gene>
    <name evidence="2" type="ORF">CEP54_000253</name>
</gene>
<evidence type="ECO:0000313" key="2">
    <source>
        <dbReference type="EMBL" id="RSL73856.1"/>
    </source>
</evidence>
<name>A0A428R8J8_9HYPO</name>
<dbReference type="STRING" id="1325734.A0A428R8J8"/>
<dbReference type="OrthoDB" id="3692311at2759"/>
<feature type="transmembrane region" description="Helical" evidence="1">
    <location>
        <begin position="752"/>
        <end position="778"/>
    </location>
</feature>